<evidence type="ECO:0000256" key="7">
    <source>
        <dbReference type="SAM" id="Phobius"/>
    </source>
</evidence>
<dbReference type="InterPro" id="IPR011006">
    <property type="entry name" value="CheY-like_superfamily"/>
</dbReference>
<dbReference type="RefSeq" id="XP_002679117.1">
    <property type="nucleotide sequence ID" value="XM_002679071.1"/>
</dbReference>
<dbReference type="AlphaFoldDB" id="D2VA62"/>
<evidence type="ECO:0000256" key="2">
    <source>
        <dbReference type="ARBA" id="ARBA00012438"/>
    </source>
</evidence>
<feature type="domain" description="Response regulatory" evidence="9">
    <location>
        <begin position="544"/>
        <end position="603"/>
    </location>
</feature>
<dbReference type="Gene3D" id="3.30.565.10">
    <property type="entry name" value="Histidine kinase-like ATPase, C-terminal domain"/>
    <property type="match status" value="1"/>
</dbReference>
<evidence type="ECO:0000256" key="3">
    <source>
        <dbReference type="ARBA" id="ARBA00022553"/>
    </source>
</evidence>
<dbReference type="GO" id="GO:0005886">
    <property type="term" value="C:plasma membrane"/>
    <property type="evidence" value="ECO:0007669"/>
    <property type="project" value="TreeGrafter"/>
</dbReference>
<evidence type="ECO:0000256" key="5">
    <source>
        <dbReference type="ARBA" id="ARBA00022777"/>
    </source>
</evidence>
<dbReference type="InterPro" id="IPR036890">
    <property type="entry name" value="HATPase_C_sf"/>
</dbReference>
<dbReference type="OMA" id="IDASHHE"/>
<feature type="transmembrane region" description="Helical" evidence="7">
    <location>
        <begin position="138"/>
        <end position="160"/>
    </location>
</feature>
<keyword evidence="5" id="KW-0418">Kinase</keyword>
<dbReference type="CDD" id="cd00082">
    <property type="entry name" value="HisKA"/>
    <property type="match status" value="1"/>
</dbReference>
<sequence>MLALDNNTDIECVSDTSSSGNVDINKTTSTSSSSYRVLRIDPLIGLKINFGDTDKTWMKNLERILYRTITSVHLVPIVLLFQYLILGLYGYYALEWEANVILLIACVIGSTASRKYISYSISDQQTDIETTMASERKRILISLLAFTVRFIFVGKVKIIILPIYLCIIMSTNNLSKEYKIYSLIPIYYSCILHLGGAILELARYGFTLDSITYFCENSGIVLSILILSFHVMTTSENLKQKVRTLEKTREKLEEALSTKQTFLRHISHEFRSPCLSSLGSVELLRETNLTCEQRELVETIASSDGILLNLIEDILTVARFEHEKKENFKNTIVNVFNLGKCIQLIGAIINSYSKHFNVKLEILMDSITQNLNVRTSQTRIHQILSNLLTNAIKASKNGQTVNLICKANGEPQTNHGILQQEIEFKVIDLGSGIPKNKQREIFAPFSQLHNVNENIYPGSGLGLNIVSSHVNSMGGTISLKSEIDKGSEFTITLPLEIVVGDCVTELQEDADTSLKRQMVFHENYFRLFTEPTLQENTQPTKRTEIIIADDNPINRKVIVKLIESLGYETESVCNGKELVDAVDPKQHKLVITDLTEHASNGWY</sequence>
<feature type="transmembrane region" description="Helical" evidence="7">
    <location>
        <begin position="180"/>
        <end position="199"/>
    </location>
</feature>
<dbReference type="GO" id="GO:0000155">
    <property type="term" value="F:phosphorelay sensor kinase activity"/>
    <property type="evidence" value="ECO:0007669"/>
    <property type="project" value="InterPro"/>
</dbReference>
<keyword evidence="11" id="KW-1185">Reference proteome</keyword>
<dbReference type="GeneID" id="8859370"/>
<dbReference type="Gene3D" id="1.10.287.130">
    <property type="match status" value="1"/>
</dbReference>
<gene>
    <name evidence="10" type="ORF">NAEGRDRAFT_65750</name>
</gene>
<dbReference type="SMART" id="SM00387">
    <property type="entry name" value="HATPase_c"/>
    <property type="match status" value="1"/>
</dbReference>
<dbReference type="GO" id="GO:0009927">
    <property type="term" value="F:histidine phosphotransfer kinase activity"/>
    <property type="evidence" value="ECO:0007669"/>
    <property type="project" value="TreeGrafter"/>
</dbReference>
<dbReference type="Gene3D" id="3.40.50.2300">
    <property type="match status" value="1"/>
</dbReference>
<evidence type="ECO:0000313" key="10">
    <source>
        <dbReference type="EMBL" id="EFC46373.1"/>
    </source>
</evidence>
<keyword evidence="3 6" id="KW-0597">Phosphoprotein</keyword>
<evidence type="ECO:0000256" key="1">
    <source>
        <dbReference type="ARBA" id="ARBA00000085"/>
    </source>
</evidence>
<organism evidence="11">
    <name type="scientific">Naegleria gruberi</name>
    <name type="common">Amoeba</name>
    <dbReference type="NCBI Taxonomy" id="5762"/>
    <lineage>
        <taxon>Eukaryota</taxon>
        <taxon>Discoba</taxon>
        <taxon>Heterolobosea</taxon>
        <taxon>Tetramitia</taxon>
        <taxon>Eutetramitia</taxon>
        <taxon>Vahlkampfiidae</taxon>
        <taxon>Naegleria</taxon>
    </lineage>
</organism>
<dbReference type="PROSITE" id="PS50109">
    <property type="entry name" value="HIS_KIN"/>
    <property type="match status" value="1"/>
</dbReference>
<keyword evidence="7" id="KW-0472">Membrane</keyword>
<dbReference type="SMART" id="SM00388">
    <property type="entry name" value="HisKA"/>
    <property type="match status" value="1"/>
</dbReference>
<feature type="transmembrane region" description="Helical" evidence="7">
    <location>
        <begin position="64"/>
        <end position="92"/>
    </location>
</feature>
<protein>
    <recommendedName>
        <fullName evidence="2">histidine kinase</fullName>
        <ecNumber evidence="2">2.7.13.3</ecNumber>
    </recommendedName>
</protein>
<dbReference type="SUPFAM" id="SSF52172">
    <property type="entry name" value="CheY-like"/>
    <property type="match status" value="1"/>
</dbReference>
<dbReference type="Pfam" id="PF02518">
    <property type="entry name" value="HATPase_c"/>
    <property type="match status" value="1"/>
</dbReference>
<dbReference type="Proteomes" id="UP000006671">
    <property type="component" value="Unassembled WGS sequence"/>
</dbReference>
<evidence type="ECO:0000259" key="8">
    <source>
        <dbReference type="PROSITE" id="PS50109"/>
    </source>
</evidence>
<dbReference type="STRING" id="5762.D2VA62"/>
<keyword evidence="4" id="KW-0808">Transferase</keyword>
<dbReference type="PANTHER" id="PTHR43047:SF72">
    <property type="entry name" value="OSMOSENSING HISTIDINE PROTEIN KINASE SLN1"/>
    <property type="match status" value="1"/>
</dbReference>
<dbReference type="InterPro" id="IPR003594">
    <property type="entry name" value="HATPase_dom"/>
</dbReference>
<dbReference type="InterPro" id="IPR005467">
    <property type="entry name" value="His_kinase_dom"/>
</dbReference>
<dbReference type="PRINTS" id="PR00344">
    <property type="entry name" value="BCTRLSENSOR"/>
</dbReference>
<proteinExistence type="predicted"/>
<dbReference type="KEGG" id="ngr:NAEGRDRAFT_65750"/>
<evidence type="ECO:0000313" key="11">
    <source>
        <dbReference type="Proteomes" id="UP000006671"/>
    </source>
</evidence>
<dbReference type="VEuPathDB" id="AmoebaDB:NAEGRDRAFT_65750"/>
<keyword evidence="7" id="KW-1133">Transmembrane helix</keyword>
<accession>D2VA62</accession>
<dbReference type="InParanoid" id="D2VA62"/>
<dbReference type="OrthoDB" id="10266508at2759"/>
<dbReference type="SUPFAM" id="SSF55874">
    <property type="entry name" value="ATPase domain of HSP90 chaperone/DNA topoisomerase II/histidine kinase"/>
    <property type="match status" value="1"/>
</dbReference>
<dbReference type="InterPro" id="IPR004358">
    <property type="entry name" value="Sig_transdc_His_kin-like_C"/>
</dbReference>
<reference evidence="10 11" key="1">
    <citation type="journal article" date="2010" name="Cell">
        <title>The genome of Naegleria gruberi illuminates early eukaryotic versatility.</title>
        <authorList>
            <person name="Fritz-Laylin L.K."/>
            <person name="Prochnik S.E."/>
            <person name="Ginger M.L."/>
            <person name="Dacks J.B."/>
            <person name="Carpenter M.L."/>
            <person name="Field M.C."/>
            <person name="Kuo A."/>
            <person name="Paredez A."/>
            <person name="Chapman J."/>
            <person name="Pham J."/>
            <person name="Shu S."/>
            <person name="Neupane R."/>
            <person name="Cipriano M."/>
            <person name="Mancuso J."/>
            <person name="Tu H."/>
            <person name="Salamov A."/>
            <person name="Lindquist E."/>
            <person name="Shapiro H."/>
            <person name="Lucas S."/>
            <person name="Grigoriev I.V."/>
            <person name="Cande W.Z."/>
            <person name="Fulton C."/>
            <person name="Rokhsar D.S."/>
            <person name="Dawson S.C."/>
        </authorList>
    </citation>
    <scope>NUCLEOTIDE SEQUENCE [LARGE SCALE GENOMIC DNA]</scope>
    <source>
        <strain evidence="10 11">NEG-M</strain>
    </source>
</reference>
<dbReference type="EC" id="2.7.13.3" evidence="2"/>
<feature type="modified residue" description="4-aspartylphosphate" evidence="6">
    <location>
        <position position="593"/>
    </location>
</feature>
<evidence type="ECO:0000256" key="4">
    <source>
        <dbReference type="ARBA" id="ARBA00022679"/>
    </source>
</evidence>
<dbReference type="PANTHER" id="PTHR43047">
    <property type="entry name" value="TWO-COMPONENT HISTIDINE PROTEIN KINASE"/>
    <property type="match status" value="1"/>
</dbReference>
<evidence type="ECO:0000256" key="6">
    <source>
        <dbReference type="PROSITE-ProRule" id="PRU00169"/>
    </source>
</evidence>
<dbReference type="eggNOG" id="KOG0519">
    <property type="taxonomic scope" value="Eukaryota"/>
</dbReference>
<dbReference type="InterPro" id="IPR036097">
    <property type="entry name" value="HisK_dim/P_sf"/>
</dbReference>
<dbReference type="InterPro" id="IPR003661">
    <property type="entry name" value="HisK_dim/P_dom"/>
</dbReference>
<dbReference type="EMBL" id="GG738859">
    <property type="protein sequence ID" value="EFC46373.1"/>
    <property type="molecule type" value="Genomic_DNA"/>
</dbReference>
<dbReference type="Pfam" id="PF00512">
    <property type="entry name" value="HisKA"/>
    <property type="match status" value="1"/>
</dbReference>
<comment type="catalytic activity">
    <reaction evidence="1">
        <text>ATP + protein L-histidine = ADP + protein N-phospho-L-histidine.</text>
        <dbReference type="EC" id="2.7.13.3"/>
    </reaction>
</comment>
<evidence type="ECO:0000259" key="9">
    <source>
        <dbReference type="PROSITE" id="PS50110"/>
    </source>
</evidence>
<feature type="domain" description="Histidine kinase" evidence="8">
    <location>
        <begin position="265"/>
        <end position="497"/>
    </location>
</feature>
<name>D2VA62_NAEGR</name>
<keyword evidence="7" id="KW-0812">Transmembrane</keyword>
<dbReference type="InterPro" id="IPR001789">
    <property type="entry name" value="Sig_transdc_resp-reg_receiver"/>
</dbReference>
<dbReference type="PROSITE" id="PS50110">
    <property type="entry name" value="RESPONSE_REGULATORY"/>
    <property type="match status" value="1"/>
</dbReference>
<dbReference type="SUPFAM" id="SSF47384">
    <property type="entry name" value="Homodimeric domain of signal transducing histidine kinase"/>
    <property type="match status" value="1"/>
</dbReference>